<evidence type="ECO:0000256" key="2">
    <source>
        <dbReference type="ARBA" id="ARBA00012438"/>
    </source>
</evidence>
<reference evidence="9" key="1">
    <citation type="submission" date="2016-11" db="EMBL/GenBank/DDBJ databases">
        <authorList>
            <person name="Varghese N."/>
            <person name="Submissions S."/>
        </authorList>
    </citation>
    <scope>NUCLEOTIDE SEQUENCE [LARGE SCALE GENOMIC DNA]</scope>
    <source>
        <strain evidence="9">DSM 29326</strain>
    </source>
</reference>
<evidence type="ECO:0000256" key="1">
    <source>
        <dbReference type="ARBA" id="ARBA00000085"/>
    </source>
</evidence>
<dbReference type="InterPro" id="IPR003594">
    <property type="entry name" value="HATPase_dom"/>
</dbReference>
<dbReference type="InterPro" id="IPR005467">
    <property type="entry name" value="His_kinase_dom"/>
</dbReference>
<dbReference type="Pfam" id="PF02518">
    <property type="entry name" value="HATPase_c"/>
    <property type="match status" value="1"/>
</dbReference>
<dbReference type="SMART" id="SM00388">
    <property type="entry name" value="HisKA"/>
    <property type="match status" value="1"/>
</dbReference>
<dbReference type="Proteomes" id="UP000183987">
    <property type="component" value="Unassembled WGS sequence"/>
</dbReference>
<dbReference type="InterPro" id="IPR050736">
    <property type="entry name" value="Sensor_HK_Regulatory"/>
</dbReference>
<protein>
    <recommendedName>
        <fullName evidence="2">histidine kinase</fullName>
        <ecNumber evidence="2">2.7.13.3</ecNumber>
    </recommendedName>
</protein>
<evidence type="ECO:0000256" key="4">
    <source>
        <dbReference type="ARBA" id="ARBA00022679"/>
    </source>
</evidence>
<dbReference type="InterPro" id="IPR003661">
    <property type="entry name" value="HisK_dim/P_dom"/>
</dbReference>
<name>A0A1M5FXN0_LOKAT</name>
<dbReference type="InterPro" id="IPR036890">
    <property type="entry name" value="HATPase_C_sf"/>
</dbReference>
<dbReference type="SUPFAM" id="SSF55781">
    <property type="entry name" value="GAF domain-like"/>
    <property type="match status" value="1"/>
</dbReference>
<evidence type="ECO:0000256" key="5">
    <source>
        <dbReference type="ARBA" id="ARBA00022777"/>
    </source>
</evidence>
<dbReference type="InterPro" id="IPR004358">
    <property type="entry name" value="Sig_transdc_His_kin-like_C"/>
</dbReference>
<dbReference type="SMART" id="SM00387">
    <property type="entry name" value="HATPase_c"/>
    <property type="match status" value="1"/>
</dbReference>
<dbReference type="CDD" id="cd00082">
    <property type="entry name" value="HisKA"/>
    <property type="match status" value="1"/>
</dbReference>
<keyword evidence="9" id="KW-1185">Reference proteome</keyword>
<keyword evidence="3" id="KW-0597">Phosphoprotein</keyword>
<dbReference type="PROSITE" id="PS50109">
    <property type="entry name" value="HIS_KIN"/>
    <property type="match status" value="1"/>
</dbReference>
<keyword evidence="4" id="KW-0808">Transferase</keyword>
<dbReference type="STRING" id="366533.SAMN05444339_1287"/>
<dbReference type="GO" id="GO:0000155">
    <property type="term" value="F:phosphorelay sensor kinase activity"/>
    <property type="evidence" value="ECO:0007669"/>
    <property type="project" value="InterPro"/>
</dbReference>
<dbReference type="CDD" id="cd16922">
    <property type="entry name" value="HATPase_EvgS-ArcB-TorS-like"/>
    <property type="match status" value="1"/>
</dbReference>
<dbReference type="RefSeq" id="WP_072859011.1">
    <property type="nucleotide sequence ID" value="NZ_FQUE01000028.1"/>
</dbReference>
<dbReference type="Pfam" id="PF00512">
    <property type="entry name" value="HisKA"/>
    <property type="match status" value="1"/>
</dbReference>
<evidence type="ECO:0000256" key="6">
    <source>
        <dbReference type="ARBA" id="ARBA00023012"/>
    </source>
</evidence>
<dbReference type="EMBL" id="FQUE01000028">
    <property type="protein sequence ID" value="SHF96307.1"/>
    <property type="molecule type" value="Genomic_DNA"/>
</dbReference>
<proteinExistence type="predicted"/>
<dbReference type="InterPro" id="IPR029016">
    <property type="entry name" value="GAF-like_dom_sf"/>
</dbReference>
<dbReference type="PANTHER" id="PTHR43711">
    <property type="entry name" value="TWO-COMPONENT HISTIDINE KINASE"/>
    <property type="match status" value="1"/>
</dbReference>
<evidence type="ECO:0000256" key="3">
    <source>
        <dbReference type="ARBA" id="ARBA00022553"/>
    </source>
</evidence>
<dbReference type="OrthoDB" id="9801651at2"/>
<evidence type="ECO:0000259" key="7">
    <source>
        <dbReference type="PROSITE" id="PS50109"/>
    </source>
</evidence>
<evidence type="ECO:0000313" key="8">
    <source>
        <dbReference type="EMBL" id="SHF96307.1"/>
    </source>
</evidence>
<keyword evidence="6" id="KW-0902">Two-component regulatory system</keyword>
<evidence type="ECO:0000313" key="9">
    <source>
        <dbReference type="Proteomes" id="UP000183987"/>
    </source>
</evidence>
<dbReference type="PANTHER" id="PTHR43711:SF31">
    <property type="entry name" value="HISTIDINE KINASE"/>
    <property type="match status" value="1"/>
</dbReference>
<dbReference type="Pfam" id="PF01590">
    <property type="entry name" value="GAF"/>
    <property type="match status" value="1"/>
</dbReference>
<dbReference type="Gene3D" id="3.30.565.10">
    <property type="entry name" value="Histidine kinase-like ATPase, C-terminal domain"/>
    <property type="match status" value="1"/>
</dbReference>
<dbReference type="EC" id="2.7.13.3" evidence="2"/>
<dbReference type="InterPro" id="IPR036097">
    <property type="entry name" value="HisK_dim/P_sf"/>
</dbReference>
<accession>A0A1M5FXN0</accession>
<gene>
    <name evidence="8" type="ORF">SAMN05444339_1287</name>
</gene>
<sequence length="419" mass="45694">MTSAAISLSRPVFFDTGEDIRFDKITQLASRFLKAPISLLTVIDDASDRQWFKSETGLPEEFRRSRSTPLSHSFCRHVRDSGEPLIVKDARLHALLRNNPAIEAFGAVSYVGIPFHGETGQPVGALCCIHAAPREWTAEEIEMLTYLASIADDQVQFHVAIRDRAKAKLLAERAATTRASFLSHASHEVRTPLTNIFGAARLINTLPLDKGAERLALVIERNSSRLMNLMDDMMHVSRLDAGAAILEEETYDLVDVVGSVVEKYRYTAAAKNLALTLENALKGCTTRLLDRDNLAEVIDRLVSNAVKFTSTGAVRVKIESEKPGSVAILVIDTGIGIDPAQQGVLFEEFERHDPRSARIGGGTGLGMNLVKRLAELMGGTITVVSQPGEGTTFTIRLPLHAEDEATAALGRNAETADHS</sequence>
<organism evidence="8 9">
    <name type="scientific">Loktanella atrilutea</name>
    <dbReference type="NCBI Taxonomy" id="366533"/>
    <lineage>
        <taxon>Bacteria</taxon>
        <taxon>Pseudomonadati</taxon>
        <taxon>Pseudomonadota</taxon>
        <taxon>Alphaproteobacteria</taxon>
        <taxon>Rhodobacterales</taxon>
        <taxon>Roseobacteraceae</taxon>
        <taxon>Loktanella</taxon>
    </lineage>
</organism>
<dbReference type="Gene3D" id="1.10.287.130">
    <property type="match status" value="1"/>
</dbReference>
<dbReference type="SMART" id="SM00065">
    <property type="entry name" value="GAF"/>
    <property type="match status" value="1"/>
</dbReference>
<keyword evidence="5 8" id="KW-0418">Kinase</keyword>
<comment type="catalytic activity">
    <reaction evidence="1">
        <text>ATP + protein L-histidine = ADP + protein N-phospho-L-histidine.</text>
        <dbReference type="EC" id="2.7.13.3"/>
    </reaction>
</comment>
<dbReference type="InterPro" id="IPR003018">
    <property type="entry name" value="GAF"/>
</dbReference>
<dbReference type="PRINTS" id="PR00344">
    <property type="entry name" value="BCTRLSENSOR"/>
</dbReference>
<dbReference type="Gene3D" id="3.30.450.40">
    <property type="match status" value="1"/>
</dbReference>
<dbReference type="AlphaFoldDB" id="A0A1M5FXN0"/>
<dbReference type="SUPFAM" id="SSF55874">
    <property type="entry name" value="ATPase domain of HSP90 chaperone/DNA topoisomerase II/histidine kinase"/>
    <property type="match status" value="1"/>
</dbReference>
<feature type="domain" description="Histidine kinase" evidence="7">
    <location>
        <begin position="184"/>
        <end position="401"/>
    </location>
</feature>
<dbReference type="SUPFAM" id="SSF47384">
    <property type="entry name" value="Homodimeric domain of signal transducing histidine kinase"/>
    <property type="match status" value="1"/>
</dbReference>